<dbReference type="OrthoDB" id="3222453at2759"/>
<proteinExistence type="predicted"/>
<dbReference type="Proteomes" id="UP000772434">
    <property type="component" value="Unassembled WGS sequence"/>
</dbReference>
<dbReference type="EMBL" id="JADNRY010000226">
    <property type="protein sequence ID" value="KAF9060803.1"/>
    <property type="molecule type" value="Genomic_DNA"/>
</dbReference>
<feature type="non-terminal residue" evidence="1">
    <location>
        <position position="1"/>
    </location>
</feature>
<reference evidence="1" key="1">
    <citation type="submission" date="2020-11" db="EMBL/GenBank/DDBJ databases">
        <authorList>
            <consortium name="DOE Joint Genome Institute"/>
            <person name="Ahrendt S."/>
            <person name="Riley R."/>
            <person name="Andreopoulos W."/>
            <person name="Labutti K."/>
            <person name="Pangilinan J."/>
            <person name="Ruiz-Duenas F.J."/>
            <person name="Barrasa J.M."/>
            <person name="Sanchez-Garcia M."/>
            <person name="Camarero S."/>
            <person name="Miyauchi S."/>
            <person name="Serrano A."/>
            <person name="Linde D."/>
            <person name="Babiker R."/>
            <person name="Drula E."/>
            <person name="Ayuso-Fernandez I."/>
            <person name="Pacheco R."/>
            <person name="Padilla G."/>
            <person name="Ferreira P."/>
            <person name="Barriuso J."/>
            <person name="Kellner H."/>
            <person name="Castanera R."/>
            <person name="Alfaro M."/>
            <person name="Ramirez L."/>
            <person name="Pisabarro A.G."/>
            <person name="Kuo A."/>
            <person name="Tritt A."/>
            <person name="Lipzen A."/>
            <person name="He G."/>
            <person name="Yan M."/>
            <person name="Ng V."/>
            <person name="Cullen D."/>
            <person name="Martin F."/>
            <person name="Rosso M.-N."/>
            <person name="Henrissat B."/>
            <person name="Hibbett D."/>
            <person name="Martinez A.T."/>
            <person name="Grigoriev I.V."/>
        </authorList>
    </citation>
    <scope>NUCLEOTIDE SEQUENCE</scope>
    <source>
        <strain evidence="1">AH 40177</strain>
    </source>
</reference>
<gene>
    <name evidence="1" type="ORF">BDP27DRAFT_1192023</name>
</gene>
<sequence>YSKLLLMLGYGIPFWNSSPTTRNASALFYEEGLLVGDVITLNEEGGYDYLFNIFLPENSERNRF</sequence>
<keyword evidence="2" id="KW-1185">Reference proteome</keyword>
<protein>
    <submittedName>
        <fullName evidence="1">Uncharacterized protein</fullName>
    </submittedName>
</protein>
<evidence type="ECO:0000313" key="1">
    <source>
        <dbReference type="EMBL" id="KAF9060803.1"/>
    </source>
</evidence>
<dbReference type="AlphaFoldDB" id="A0A9P5PBG8"/>
<comment type="caution">
    <text evidence="1">The sequence shown here is derived from an EMBL/GenBank/DDBJ whole genome shotgun (WGS) entry which is preliminary data.</text>
</comment>
<organism evidence="1 2">
    <name type="scientific">Rhodocollybia butyracea</name>
    <dbReference type="NCBI Taxonomy" id="206335"/>
    <lineage>
        <taxon>Eukaryota</taxon>
        <taxon>Fungi</taxon>
        <taxon>Dikarya</taxon>
        <taxon>Basidiomycota</taxon>
        <taxon>Agaricomycotina</taxon>
        <taxon>Agaricomycetes</taxon>
        <taxon>Agaricomycetidae</taxon>
        <taxon>Agaricales</taxon>
        <taxon>Marasmiineae</taxon>
        <taxon>Omphalotaceae</taxon>
        <taxon>Rhodocollybia</taxon>
    </lineage>
</organism>
<accession>A0A9P5PBG8</accession>
<feature type="non-terminal residue" evidence="1">
    <location>
        <position position="64"/>
    </location>
</feature>
<evidence type="ECO:0000313" key="2">
    <source>
        <dbReference type="Proteomes" id="UP000772434"/>
    </source>
</evidence>
<name>A0A9P5PBG8_9AGAR</name>